<feature type="transmembrane region" description="Helical" evidence="1">
    <location>
        <begin position="54"/>
        <end position="74"/>
    </location>
</feature>
<organism evidence="2 3">
    <name type="scientific">Candidatus Roizmanbacteria bacterium RIFCSPLOWO2_01_FULL_37_12</name>
    <dbReference type="NCBI Taxonomy" id="1802056"/>
    <lineage>
        <taxon>Bacteria</taxon>
        <taxon>Candidatus Roizmaniibacteriota</taxon>
    </lineage>
</organism>
<keyword evidence="1" id="KW-0812">Transmembrane</keyword>
<proteinExistence type="predicted"/>
<dbReference type="Proteomes" id="UP000177698">
    <property type="component" value="Unassembled WGS sequence"/>
</dbReference>
<comment type="caution">
    <text evidence="2">The sequence shown here is derived from an EMBL/GenBank/DDBJ whole genome shotgun (WGS) entry which is preliminary data.</text>
</comment>
<dbReference type="EMBL" id="MGAG01000009">
    <property type="protein sequence ID" value="OGK41793.1"/>
    <property type="molecule type" value="Genomic_DNA"/>
</dbReference>
<dbReference type="AlphaFoldDB" id="A0A1F7IEI8"/>
<keyword evidence="1" id="KW-0472">Membrane</keyword>
<evidence type="ECO:0000313" key="3">
    <source>
        <dbReference type="Proteomes" id="UP000177698"/>
    </source>
</evidence>
<reference evidence="2 3" key="1">
    <citation type="journal article" date="2016" name="Nat. Commun.">
        <title>Thousands of microbial genomes shed light on interconnected biogeochemical processes in an aquifer system.</title>
        <authorList>
            <person name="Anantharaman K."/>
            <person name="Brown C.T."/>
            <person name="Hug L.A."/>
            <person name="Sharon I."/>
            <person name="Castelle C.J."/>
            <person name="Probst A.J."/>
            <person name="Thomas B.C."/>
            <person name="Singh A."/>
            <person name="Wilkins M.J."/>
            <person name="Karaoz U."/>
            <person name="Brodie E.L."/>
            <person name="Williams K.H."/>
            <person name="Hubbard S.S."/>
            <person name="Banfield J.F."/>
        </authorList>
    </citation>
    <scope>NUCLEOTIDE SEQUENCE [LARGE SCALE GENOMIC DNA]</scope>
</reference>
<evidence type="ECO:0000313" key="2">
    <source>
        <dbReference type="EMBL" id="OGK41793.1"/>
    </source>
</evidence>
<protein>
    <submittedName>
        <fullName evidence="2">Uncharacterized protein</fullName>
    </submittedName>
</protein>
<accession>A0A1F7IEI8</accession>
<dbReference type="STRING" id="1802056.A2954_03695"/>
<sequence length="88" mass="9268">MTSPSEKLISFATAFTNLSGDLGNNAIARVAISVGSGVSPLAIDLLDRNITKNFPHLLISLFFATTAYTLLLVAKIIKSEGKIKSSGD</sequence>
<evidence type="ECO:0000256" key="1">
    <source>
        <dbReference type="SAM" id="Phobius"/>
    </source>
</evidence>
<keyword evidence="1" id="KW-1133">Transmembrane helix</keyword>
<gene>
    <name evidence="2" type="ORF">A2954_03695</name>
</gene>
<name>A0A1F7IEI8_9BACT</name>